<feature type="transmembrane region" description="Helical" evidence="18">
    <location>
        <begin position="267"/>
        <end position="291"/>
    </location>
</feature>
<evidence type="ECO:0000256" key="19">
    <source>
        <dbReference type="SAM" id="SignalP"/>
    </source>
</evidence>
<feature type="transmembrane region" description="Helical" evidence="18">
    <location>
        <begin position="167"/>
        <end position="187"/>
    </location>
</feature>
<accession>A0A9E8LPB8</accession>
<feature type="chain" id="PRO_5039176907" description="NADH-ubiquinone oxidoreductase chain 2" evidence="19">
    <location>
        <begin position="22"/>
        <end position="332"/>
    </location>
</feature>
<evidence type="ECO:0000256" key="5">
    <source>
        <dbReference type="ARBA" id="ARBA00021008"/>
    </source>
</evidence>
<keyword evidence="8 18" id="KW-0812">Transmembrane</keyword>
<dbReference type="EMBL" id="OL678048">
    <property type="protein sequence ID" value="UZZ44351.1"/>
    <property type="molecule type" value="Genomic_DNA"/>
</dbReference>
<feature type="signal peptide" evidence="19">
    <location>
        <begin position="1"/>
        <end position="21"/>
    </location>
</feature>
<dbReference type="RefSeq" id="YP_010586537.1">
    <property type="nucleotide sequence ID" value="NC_069283.1"/>
</dbReference>
<evidence type="ECO:0000256" key="15">
    <source>
        <dbReference type="ARBA" id="ARBA00023128"/>
    </source>
</evidence>
<evidence type="ECO:0000256" key="8">
    <source>
        <dbReference type="ARBA" id="ARBA00022692"/>
    </source>
</evidence>
<feature type="transmembrane region" description="Helical" evidence="18">
    <location>
        <begin position="143"/>
        <end position="160"/>
    </location>
</feature>
<keyword evidence="13 18" id="KW-0520">NAD</keyword>
<gene>
    <name evidence="21" type="primary">ND2</name>
</gene>
<evidence type="ECO:0000256" key="16">
    <source>
        <dbReference type="ARBA" id="ARBA00023136"/>
    </source>
</evidence>
<protein>
    <recommendedName>
        <fullName evidence="5 18">NADH-ubiquinone oxidoreductase chain 2</fullName>
        <ecNumber evidence="4 18">7.1.1.2</ecNumber>
    </recommendedName>
</protein>
<feature type="transmembrane region" description="Helical" evidence="18">
    <location>
        <begin position="56"/>
        <end position="77"/>
    </location>
</feature>
<dbReference type="GO" id="GO:0006120">
    <property type="term" value="P:mitochondrial electron transport, NADH to ubiquinone"/>
    <property type="evidence" value="ECO:0007669"/>
    <property type="project" value="InterPro"/>
</dbReference>
<dbReference type="GO" id="GO:0008137">
    <property type="term" value="F:NADH dehydrogenase (ubiquinone) activity"/>
    <property type="evidence" value="ECO:0007669"/>
    <property type="project" value="UniProtKB-EC"/>
</dbReference>
<keyword evidence="11 18" id="KW-0249">Electron transport</keyword>
<evidence type="ECO:0000259" key="20">
    <source>
        <dbReference type="Pfam" id="PF00361"/>
    </source>
</evidence>
<comment type="subcellular location">
    <subcellularLocation>
        <location evidence="2 18">Mitochondrion inner membrane</location>
        <topology evidence="2 18">Multi-pass membrane protein</topology>
    </subcellularLocation>
</comment>
<evidence type="ECO:0000256" key="14">
    <source>
        <dbReference type="ARBA" id="ARBA00023075"/>
    </source>
</evidence>
<dbReference type="InterPro" id="IPR001750">
    <property type="entry name" value="ND/Mrp_TM"/>
</dbReference>
<dbReference type="CTD" id="4536"/>
<keyword evidence="7 18" id="KW-0679">Respiratory chain</keyword>
<feature type="transmembrane region" description="Helical" evidence="18">
    <location>
        <begin position="311"/>
        <end position="330"/>
    </location>
</feature>
<evidence type="ECO:0000256" key="13">
    <source>
        <dbReference type="ARBA" id="ARBA00023027"/>
    </source>
</evidence>
<keyword evidence="16 18" id="KW-0472">Membrane</keyword>
<evidence type="ECO:0000256" key="4">
    <source>
        <dbReference type="ARBA" id="ARBA00012944"/>
    </source>
</evidence>
<geneLocation type="mitochondrion" evidence="21"/>
<comment type="function">
    <text evidence="18">Core subunit of the mitochondrial membrane respiratory chain NADH dehydrogenase (Complex I) which catalyzes electron transfer from NADH through the respiratory chain, using ubiquinone as an electron acceptor. Essential for the catalytic activity and assembly of complex I.</text>
</comment>
<evidence type="ECO:0000256" key="11">
    <source>
        <dbReference type="ARBA" id="ARBA00022982"/>
    </source>
</evidence>
<comment type="similarity">
    <text evidence="3 18">Belongs to the complex I subunit 2 family.</text>
</comment>
<keyword evidence="15 18" id="KW-0496">Mitochondrion</keyword>
<dbReference type="AlphaFoldDB" id="A0A9E8LPB8"/>
<dbReference type="GeneID" id="77426558"/>
<keyword evidence="19" id="KW-0732">Signal</keyword>
<dbReference type="PANTHER" id="PTHR46552:SF1">
    <property type="entry name" value="NADH-UBIQUINONE OXIDOREDUCTASE CHAIN 2"/>
    <property type="match status" value="1"/>
</dbReference>
<sequence>MFNLLFLISLIITSTLLSVTSHSWMGVWMGLEMNLMGFIPMIAMNNKNNMFMSEAMISYFLIQTLTSINLLFFIIMFKLNLLNSWLTELMMNFSLLMKMGAAPFHFWFPKIMSGLNWMNCLILSTWQKITPMVALSFCMNKTIIIMSIILCALIGAWGGINQTSIRSLMSFSSISHLSWLIMSIMISMNMWSLYFMIYLILNSLIMLMFSYNNFFYLNQMFNNKINYLIYFNFLMNLLSLGGLPPFLGFLPKWLIILFISNKMKFVILIMLISTLMTLSFYINIIISSMIINYSKIKWYNNKMNMKNNFMIFLLTTFSMFSLIFISLMNFSF</sequence>
<evidence type="ECO:0000256" key="12">
    <source>
        <dbReference type="ARBA" id="ARBA00022989"/>
    </source>
</evidence>
<organism evidence="21">
    <name type="scientific">Rhyacophila kando</name>
    <dbReference type="NCBI Taxonomy" id="2904902"/>
    <lineage>
        <taxon>Eukaryota</taxon>
        <taxon>Metazoa</taxon>
        <taxon>Ecdysozoa</taxon>
        <taxon>Arthropoda</taxon>
        <taxon>Hexapoda</taxon>
        <taxon>Insecta</taxon>
        <taxon>Pterygota</taxon>
        <taxon>Neoptera</taxon>
        <taxon>Endopterygota</taxon>
        <taxon>Trichoptera</taxon>
        <taxon>Integripalpia</taxon>
        <taxon>Rhyacophiloidea</taxon>
        <taxon>Rhyacophilidae</taxon>
        <taxon>Rhyacophila</taxon>
    </lineage>
</organism>
<comment type="catalytic activity">
    <reaction evidence="17 18">
        <text>a ubiquinone + NADH + 5 H(+)(in) = a ubiquinol + NAD(+) + 4 H(+)(out)</text>
        <dbReference type="Rhea" id="RHEA:29091"/>
        <dbReference type="Rhea" id="RHEA-COMP:9565"/>
        <dbReference type="Rhea" id="RHEA-COMP:9566"/>
        <dbReference type="ChEBI" id="CHEBI:15378"/>
        <dbReference type="ChEBI" id="CHEBI:16389"/>
        <dbReference type="ChEBI" id="CHEBI:17976"/>
        <dbReference type="ChEBI" id="CHEBI:57540"/>
        <dbReference type="ChEBI" id="CHEBI:57945"/>
        <dbReference type="EC" id="7.1.1.2"/>
    </reaction>
</comment>
<evidence type="ECO:0000256" key="17">
    <source>
        <dbReference type="ARBA" id="ARBA00049551"/>
    </source>
</evidence>
<dbReference type="Pfam" id="PF00361">
    <property type="entry name" value="Proton_antipo_M"/>
    <property type="match status" value="1"/>
</dbReference>
<feature type="transmembrane region" description="Helical" evidence="18">
    <location>
        <begin position="227"/>
        <end position="247"/>
    </location>
</feature>
<keyword evidence="12 18" id="KW-1133">Transmembrane helix</keyword>
<evidence type="ECO:0000256" key="9">
    <source>
        <dbReference type="ARBA" id="ARBA00022792"/>
    </source>
</evidence>
<dbReference type="GO" id="GO:0005743">
    <property type="term" value="C:mitochondrial inner membrane"/>
    <property type="evidence" value="ECO:0007669"/>
    <property type="project" value="UniProtKB-SubCell"/>
</dbReference>
<name>A0A9E8LPB8_9NEOP</name>
<evidence type="ECO:0000256" key="6">
    <source>
        <dbReference type="ARBA" id="ARBA00022448"/>
    </source>
</evidence>
<evidence type="ECO:0000256" key="3">
    <source>
        <dbReference type="ARBA" id="ARBA00007012"/>
    </source>
</evidence>
<reference evidence="21" key="2">
    <citation type="journal article" date="2022" name="Syst. Entomol.">
        <title>Massive gene rearrangements of mitochondrial genomes and implications for the phylogeny of Trichoptera (Insecta).</title>
        <authorList>
            <person name="Ge X."/>
            <person name="Peng L."/>
            <person name="Vogler A.P."/>
            <person name="Morse J.C."/>
            <person name="Yang L."/>
            <person name="Sun C."/>
            <person name="Wang B."/>
        </authorList>
    </citation>
    <scope>NUCLEOTIDE SEQUENCE</scope>
</reference>
<feature type="domain" description="NADH:quinone oxidoreductase/Mrp antiporter transmembrane" evidence="20">
    <location>
        <begin position="21"/>
        <end position="277"/>
    </location>
</feature>
<reference evidence="21" key="1">
    <citation type="submission" date="2021-11" db="EMBL/GenBank/DDBJ databases">
        <authorList>
            <person name="Ge X.-Y."/>
            <person name="Peng L."/>
            <person name="Sun C.-H."/>
            <person name="Wang B.-X."/>
        </authorList>
    </citation>
    <scope>NUCLEOTIDE SEQUENCE</scope>
</reference>
<evidence type="ECO:0000256" key="18">
    <source>
        <dbReference type="RuleBase" id="RU003403"/>
    </source>
</evidence>
<keyword evidence="9 18" id="KW-0999">Mitochondrion inner membrane</keyword>
<evidence type="ECO:0000256" key="2">
    <source>
        <dbReference type="ARBA" id="ARBA00004448"/>
    </source>
</evidence>
<proteinExistence type="inferred from homology"/>
<dbReference type="PRINTS" id="PR01436">
    <property type="entry name" value="NADHDHGNASE2"/>
</dbReference>
<feature type="transmembrane region" description="Helical" evidence="18">
    <location>
        <begin position="193"/>
        <end position="215"/>
    </location>
</feature>
<feature type="transmembrane region" description="Helical" evidence="18">
    <location>
        <begin position="89"/>
        <end position="108"/>
    </location>
</feature>
<keyword evidence="10 18" id="KW-1278">Translocase</keyword>
<evidence type="ECO:0000256" key="1">
    <source>
        <dbReference type="ARBA" id="ARBA00003257"/>
    </source>
</evidence>
<evidence type="ECO:0000256" key="10">
    <source>
        <dbReference type="ARBA" id="ARBA00022967"/>
    </source>
</evidence>
<dbReference type="EC" id="7.1.1.2" evidence="4 18"/>
<dbReference type="PANTHER" id="PTHR46552">
    <property type="entry name" value="NADH-UBIQUINONE OXIDOREDUCTASE CHAIN 2"/>
    <property type="match status" value="1"/>
</dbReference>
<keyword evidence="6" id="KW-0813">Transport</keyword>
<dbReference type="InterPro" id="IPR003917">
    <property type="entry name" value="NADH_UbQ_OxRdtase_chain2"/>
</dbReference>
<dbReference type="InterPro" id="IPR050175">
    <property type="entry name" value="Complex_I_Subunit_2"/>
</dbReference>
<evidence type="ECO:0000313" key="21">
    <source>
        <dbReference type="EMBL" id="UZZ44351.1"/>
    </source>
</evidence>
<keyword evidence="14 18" id="KW-0830">Ubiquinone</keyword>
<evidence type="ECO:0000256" key="7">
    <source>
        <dbReference type="ARBA" id="ARBA00022660"/>
    </source>
</evidence>
<comment type="function">
    <text evidence="1">Core subunit of the mitochondrial membrane respiratory chain NADH dehydrogenase (Complex I) that is believed to belong to the minimal assembly required for catalysis. Complex I functions in the transfer of electrons from NADH to the respiratory chain. The immediate electron acceptor for the enzyme is believed to be ubiquinone.</text>
</comment>